<evidence type="ECO:0000313" key="3">
    <source>
        <dbReference type="Proteomes" id="UP000483035"/>
    </source>
</evidence>
<feature type="domain" description="SnoaL-like" evidence="1">
    <location>
        <begin position="13"/>
        <end position="118"/>
    </location>
</feature>
<dbReference type="InterPro" id="IPR037401">
    <property type="entry name" value="SnoaL-like"/>
</dbReference>
<dbReference type="RefSeq" id="WP_163993580.1">
    <property type="nucleotide sequence ID" value="NZ_WUEY01000029.1"/>
</dbReference>
<proteinExistence type="predicted"/>
<comment type="caution">
    <text evidence="2">The sequence shown here is derived from an EMBL/GenBank/DDBJ whole genome shotgun (WGS) entry which is preliminary data.</text>
</comment>
<dbReference type="Gene3D" id="3.10.450.50">
    <property type="match status" value="1"/>
</dbReference>
<name>A0A6L9UEF5_9HYPH</name>
<accession>A0A6L9UEF5</accession>
<dbReference type="Proteomes" id="UP000483035">
    <property type="component" value="Unassembled WGS sequence"/>
</dbReference>
<organism evidence="2 3">
    <name type="scientific">Rhizobium lusitanum</name>
    <dbReference type="NCBI Taxonomy" id="293958"/>
    <lineage>
        <taxon>Bacteria</taxon>
        <taxon>Pseudomonadati</taxon>
        <taxon>Pseudomonadota</taxon>
        <taxon>Alphaproteobacteria</taxon>
        <taxon>Hyphomicrobiales</taxon>
        <taxon>Rhizobiaceae</taxon>
        <taxon>Rhizobium/Agrobacterium group</taxon>
        <taxon>Rhizobium</taxon>
    </lineage>
</organism>
<gene>
    <name evidence="2" type="ORF">GR212_33055</name>
</gene>
<dbReference type="InterPro" id="IPR032710">
    <property type="entry name" value="NTF2-like_dom_sf"/>
</dbReference>
<reference evidence="2 3" key="1">
    <citation type="submission" date="2019-12" db="EMBL/GenBank/DDBJ databases">
        <title>Rhizobium genotypes associated with high levels of biological nitrogen fixation by grain legumes in a temperate-maritime cropping system.</title>
        <authorList>
            <person name="Maluk M."/>
            <person name="Francesc Ferrando Molina F."/>
            <person name="Lopez Del Egido L."/>
            <person name="Lafos M."/>
            <person name="Langarica-Fuentes A."/>
            <person name="Gebre Yohannes G."/>
            <person name="Young M.W."/>
            <person name="Martin P."/>
            <person name="Gantlett R."/>
            <person name="Kenicer G."/>
            <person name="Hawes C."/>
            <person name="Begg G.S."/>
            <person name="Quilliam R.S."/>
            <person name="Squire G.R."/>
            <person name="Poole P.S."/>
            <person name="Young P.W."/>
            <person name="Iannetta P.M."/>
            <person name="James E.K."/>
        </authorList>
    </citation>
    <scope>NUCLEOTIDE SEQUENCE [LARGE SCALE GENOMIC DNA]</scope>
    <source>
        <strain evidence="2 3">JHI1118</strain>
    </source>
</reference>
<protein>
    <submittedName>
        <fullName evidence="2">Nuclear transport factor 2 family protein</fullName>
    </submittedName>
</protein>
<dbReference type="EMBL" id="WUEY01000029">
    <property type="protein sequence ID" value="NEI74385.1"/>
    <property type="molecule type" value="Genomic_DNA"/>
</dbReference>
<evidence type="ECO:0000313" key="2">
    <source>
        <dbReference type="EMBL" id="NEI74385.1"/>
    </source>
</evidence>
<evidence type="ECO:0000259" key="1">
    <source>
        <dbReference type="Pfam" id="PF12680"/>
    </source>
</evidence>
<dbReference type="SUPFAM" id="SSF54427">
    <property type="entry name" value="NTF2-like"/>
    <property type="match status" value="1"/>
</dbReference>
<dbReference type="Pfam" id="PF12680">
    <property type="entry name" value="SnoaL_2"/>
    <property type="match status" value="1"/>
</dbReference>
<sequence length="122" mass="13991">MTELDDLRRAAIAWCDAWNRRDLDSVMAHYADAVEFNSPTVRERWGRNDGWLRGKDELRANFAIGIAKEGLHFEFIDILYGANATCILYRRENGAIVADLVEFDGSRHAIRVVACYGMPRDR</sequence>
<dbReference type="AlphaFoldDB" id="A0A6L9UEF5"/>